<keyword evidence="2" id="KW-1185">Reference proteome</keyword>
<dbReference type="SUPFAM" id="SSF53098">
    <property type="entry name" value="Ribonuclease H-like"/>
    <property type="match status" value="1"/>
</dbReference>
<reference evidence="1 2" key="1">
    <citation type="journal article" date="2019" name="Int. J. Syst. Evol. Microbiol.">
        <title>The Global Catalogue of Microorganisms (GCM) 10K type strain sequencing project: providing services to taxonomists for standard genome sequencing and annotation.</title>
        <authorList>
            <consortium name="The Broad Institute Genomics Platform"/>
            <consortium name="The Broad Institute Genome Sequencing Center for Infectious Disease"/>
            <person name="Wu L."/>
            <person name="Ma J."/>
        </authorList>
    </citation>
    <scope>NUCLEOTIDE SEQUENCE [LARGE SCALE GENOMIC DNA]</scope>
    <source>
        <strain evidence="1 2">JCM 30072</strain>
    </source>
</reference>
<comment type="caution">
    <text evidence="1">The sequence shown here is derived from an EMBL/GenBank/DDBJ whole genome shotgun (WGS) entry which is preliminary data.</text>
</comment>
<dbReference type="InterPro" id="IPR012337">
    <property type="entry name" value="RNaseH-like_sf"/>
</dbReference>
<dbReference type="EMBL" id="JBHSZI010000004">
    <property type="protein sequence ID" value="MFC7059892.1"/>
    <property type="molecule type" value="Genomic_DNA"/>
</dbReference>
<name>A0ABD5W470_9EURY</name>
<evidence type="ECO:0000313" key="1">
    <source>
        <dbReference type="EMBL" id="MFC7059892.1"/>
    </source>
</evidence>
<dbReference type="GeneID" id="76632221"/>
<evidence type="ECO:0000313" key="2">
    <source>
        <dbReference type="Proteomes" id="UP001596445"/>
    </source>
</evidence>
<dbReference type="AlphaFoldDB" id="A0ABD5W470"/>
<sequence>MGTLSPVAFDIETSGLAQDAVITVAGFTDDLGSWMVLNTGGRHADSDHLLDELRQCVENPVGLRVVEHEAALLEAVDGYVDERLGEDEYLTAYNGETWNGGFDLPFLRSACHRNNVAWPFDDVAYADTMEAIQRFDTGDTGDLVGVYDRLIGDESCDPFDDSKRAVETWEHGDWLPLLKHNLADIERTRELTSLASEYVPKSDFSMKNLAPPQS</sequence>
<organism evidence="1 2">
    <name type="scientific">Halovenus salina</name>
    <dbReference type="NCBI Taxonomy" id="1510225"/>
    <lineage>
        <taxon>Archaea</taxon>
        <taxon>Methanobacteriati</taxon>
        <taxon>Methanobacteriota</taxon>
        <taxon>Stenosarchaea group</taxon>
        <taxon>Halobacteria</taxon>
        <taxon>Halobacteriales</taxon>
        <taxon>Haloarculaceae</taxon>
        <taxon>Halovenus</taxon>
    </lineage>
</organism>
<accession>A0ABD5W470</accession>
<protein>
    <submittedName>
        <fullName evidence="1">Uncharacterized protein</fullName>
    </submittedName>
</protein>
<dbReference type="Proteomes" id="UP001596445">
    <property type="component" value="Unassembled WGS sequence"/>
</dbReference>
<dbReference type="InterPro" id="IPR036397">
    <property type="entry name" value="RNaseH_sf"/>
</dbReference>
<dbReference type="RefSeq" id="WP_267164399.1">
    <property type="nucleotide sequence ID" value="NZ_CP112974.1"/>
</dbReference>
<proteinExistence type="predicted"/>
<dbReference type="Gene3D" id="3.30.420.10">
    <property type="entry name" value="Ribonuclease H-like superfamily/Ribonuclease H"/>
    <property type="match status" value="1"/>
</dbReference>
<gene>
    <name evidence="1" type="ORF">ACFQQG_18885</name>
</gene>